<accession>A0A016U7X4</accession>
<protein>
    <submittedName>
        <fullName evidence="1">Uncharacterized protein</fullName>
    </submittedName>
</protein>
<organism evidence="1 2">
    <name type="scientific">Ancylostoma ceylanicum</name>
    <dbReference type="NCBI Taxonomy" id="53326"/>
    <lineage>
        <taxon>Eukaryota</taxon>
        <taxon>Metazoa</taxon>
        <taxon>Ecdysozoa</taxon>
        <taxon>Nematoda</taxon>
        <taxon>Chromadorea</taxon>
        <taxon>Rhabditida</taxon>
        <taxon>Rhabditina</taxon>
        <taxon>Rhabditomorpha</taxon>
        <taxon>Strongyloidea</taxon>
        <taxon>Ancylostomatidae</taxon>
        <taxon>Ancylostomatinae</taxon>
        <taxon>Ancylostoma</taxon>
    </lineage>
</organism>
<dbReference type="Proteomes" id="UP000024635">
    <property type="component" value="Unassembled WGS sequence"/>
</dbReference>
<sequence length="89" mass="9850">MLPWVCIRGKKRRNQATVIGALVPPITPTYSTRTALSTNGPCVMDHGLTSFEFKQVGVMGGLNPPIRVNWLRVNWSPFSLAVIYTPLPL</sequence>
<evidence type="ECO:0000313" key="2">
    <source>
        <dbReference type="Proteomes" id="UP000024635"/>
    </source>
</evidence>
<proteinExistence type="predicted"/>
<dbReference type="EMBL" id="JARK01001389">
    <property type="protein sequence ID" value="EYC11011.1"/>
    <property type="molecule type" value="Genomic_DNA"/>
</dbReference>
<name>A0A016U7X4_9BILA</name>
<keyword evidence="2" id="KW-1185">Reference proteome</keyword>
<reference evidence="2" key="1">
    <citation type="journal article" date="2015" name="Nat. Genet.">
        <title>The genome and transcriptome of the zoonotic hookworm Ancylostoma ceylanicum identify infection-specific gene families.</title>
        <authorList>
            <person name="Schwarz E.M."/>
            <person name="Hu Y."/>
            <person name="Antoshechkin I."/>
            <person name="Miller M.M."/>
            <person name="Sternberg P.W."/>
            <person name="Aroian R.V."/>
        </authorList>
    </citation>
    <scope>NUCLEOTIDE SEQUENCE</scope>
    <source>
        <strain evidence="2">HY135</strain>
    </source>
</reference>
<comment type="caution">
    <text evidence="1">The sequence shown here is derived from an EMBL/GenBank/DDBJ whole genome shotgun (WGS) entry which is preliminary data.</text>
</comment>
<dbReference type="AlphaFoldDB" id="A0A016U7X4"/>
<gene>
    <name evidence="1" type="primary">Acey_s0053.g2425</name>
    <name evidence="1" type="ORF">Y032_0053g2425</name>
</gene>
<evidence type="ECO:0000313" key="1">
    <source>
        <dbReference type="EMBL" id="EYC11011.1"/>
    </source>
</evidence>
<dbReference type="OrthoDB" id="29773at2759"/>